<evidence type="ECO:0000259" key="2">
    <source>
        <dbReference type="PROSITE" id="PS51480"/>
    </source>
</evidence>
<keyword evidence="4" id="KW-1185">Reference proteome</keyword>
<comment type="caution">
    <text evidence="3">The sequence shown here is derived from an EMBL/GenBank/DDBJ whole genome shotgun (WGS) entry which is preliminary data.</text>
</comment>
<gene>
    <name evidence="3" type="ORF">GCM10023322_18210</name>
</gene>
<name>A0ABP9RPU6_9ACTN</name>
<proteinExistence type="predicted"/>
<dbReference type="EMBL" id="BAABJQ010000004">
    <property type="protein sequence ID" value="GAA5182076.1"/>
    <property type="molecule type" value="Genomic_DNA"/>
</dbReference>
<feature type="domain" description="DhaL" evidence="2">
    <location>
        <begin position="8"/>
        <end position="208"/>
    </location>
</feature>
<dbReference type="InterPro" id="IPR004007">
    <property type="entry name" value="DhaL_dom"/>
</dbReference>
<dbReference type="InterPro" id="IPR050270">
    <property type="entry name" value="DegV_domain_contain"/>
</dbReference>
<dbReference type="SMART" id="SM01121">
    <property type="entry name" value="Dak1_2"/>
    <property type="match status" value="1"/>
</dbReference>
<dbReference type="Gene3D" id="1.25.40.340">
    <property type="match status" value="1"/>
</dbReference>
<dbReference type="InterPro" id="IPR048394">
    <property type="entry name" value="FakA-like_M"/>
</dbReference>
<evidence type="ECO:0000313" key="4">
    <source>
        <dbReference type="Proteomes" id="UP001501570"/>
    </source>
</evidence>
<sequence>MLDSLDAAAVRRWCTEGLAALRRHQDEIDKLNVFPIPDGDTGTNLVLTVTSAHQALDQEPDDGGPEEVGEITRLGWTLRRMARGAVLGARGNSGVIMSQMLRAIADALATTPAARGRALATALDRAATAARAAVATPVEGTLLSVAGGAARAAAEAGSDELEGVARAAARGAAEALDRTPKQLPTLARAGVVDAGGRGLVILLNALVDVVAQPIAGRSDPPDAAPDPPPAAEASPPAADDPSPAPVSPPAAGDGPGDPWDGPGAAGSSGSAGPGPRSRSRRPPAVSACEAGPVEFGYEVQYLVDAPEPAVEALRKQLAPLGDSLVVVGDGEGTWNVHVHVDDVGAAIEAGVRAGRPHRISVTRFADRIAPPEPQDRCAVVVATGDGLIELFRGEGALIVAGPTPSTGEILAAIRAAGARQVVVLPGSRATQAVAALAAEQARAQGARVGVVPTRSPVQTLAALAVRDEGRRFEDDLIAMAEAAGTCRYAEVCTAGKEAVTVAGVCRPGDILGLVEGEVNLIGHDLRRTCRDLLDRLLAGGGELVTLLTGADAPPGLGAALREHLGRRWPFVEAQVFDGGQPLYPLMVGVE</sequence>
<dbReference type="NCBIfam" id="TIGR03599">
    <property type="entry name" value="YloV"/>
    <property type="match status" value="1"/>
</dbReference>
<protein>
    <recommendedName>
        <fullName evidence="2">DhaL domain-containing protein</fullName>
    </recommendedName>
</protein>
<dbReference type="InterPro" id="IPR036117">
    <property type="entry name" value="DhaL_dom_sf"/>
</dbReference>
<feature type="compositionally biased region" description="Low complexity" evidence="1">
    <location>
        <begin position="231"/>
        <end position="241"/>
    </location>
</feature>
<dbReference type="Pfam" id="PF02734">
    <property type="entry name" value="Dak2"/>
    <property type="match status" value="1"/>
</dbReference>
<evidence type="ECO:0000313" key="3">
    <source>
        <dbReference type="EMBL" id="GAA5182076.1"/>
    </source>
</evidence>
<reference evidence="4" key="1">
    <citation type="journal article" date="2019" name="Int. J. Syst. Evol. Microbiol.">
        <title>The Global Catalogue of Microorganisms (GCM) 10K type strain sequencing project: providing services to taxonomists for standard genome sequencing and annotation.</title>
        <authorList>
            <consortium name="The Broad Institute Genomics Platform"/>
            <consortium name="The Broad Institute Genome Sequencing Center for Infectious Disease"/>
            <person name="Wu L."/>
            <person name="Ma J."/>
        </authorList>
    </citation>
    <scope>NUCLEOTIDE SEQUENCE [LARGE SCALE GENOMIC DNA]</scope>
    <source>
        <strain evidence="4">JCM 18304</strain>
    </source>
</reference>
<dbReference type="SUPFAM" id="SSF101473">
    <property type="entry name" value="DhaL-like"/>
    <property type="match status" value="1"/>
</dbReference>
<dbReference type="InterPro" id="IPR033470">
    <property type="entry name" value="FakA-like_C"/>
</dbReference>
<dbReference type="Pfam" id="PF21645">
    <property type="entry name" value="FakA-like_M"/>
    <property type="match status" value="1"/>
</dbReference>
<dbReference type="Pfam" id="PF13684">
    <property type="entry name" value="FakA-like_C"/>
    <property type="match status" value="1"/>
</dbReference>
<organism evidence="3 4">
    <name type="scientific">Rugosimonospora acidiphila</name>
    <dbReference type="NCBI Taxonomy" id="556531"/>
    <lineage>
        <taxon>Bacteria</taxon>
        <taxon>Bacillati</taxon>
        <taxon>Actinomycetota</taxon>
        <taxon>Actinomycetes</taxon>
        <taxon>Micromonosporales</taxon>
        <taxon>Micromonosporaceae</taxon>
        <taxon>Rugosimonospora</taxon>
    </lineage>
</organism>
<dbReference type="InterPro" id="IPR019986">
    <property type="entry name" value="YloV-like"/>
</dbReference>
<accession>A0ABP9RPU6</accession>
<dbReference type="Proteomes" id="UP001501570">
    <property type="component" value="Unassembled WGS sequence"/>
</dbReference>
<feature type="compositionally biased region" description="Low complexity" evidence="1">
    <location>
        <begin position="249"/>
        <end position="262"/>
    </location>
</feature>
<dbReference type="PROSITE" id="PS51480">
    <property type="entry name" value="DHAL"/>
    <property type="match status" value="1"/>
</dbReference>
<evidence type="ECO:0000256" key="1">
    <source>
        <dbReference type="SAM" id="MobiDB-lite"/>
    </source>
</evidence>
<dbReference type="PANTHER" id="PTHR33434">
    <property type="entry name" value="DEGV DOMAIN-CONTAINING PROTEIN DR_1986-RELATED"/>
    <property type="match status" value="1"/>
</dbReference>
<dbReference type="SMART" id="SM01120">
    <property type="entry name" value="Dak2"/>
    <property type="match status" value="1"/>
</dbReference>
<dbReference type="RefSeq" id="WP_345627888.1">
    <property type="nucleotide sequence ID" value="NZ_BAABJQ010000004.1"/>
</dbReference>
<dbReference type="PANTHER" id="PTHR33434:SF4">
    <property type="entry name" value="PHOSPHATASE PROTEIN"/>
    <property type="match status" value="1"/>
</dbReference>
<feature type="compositionally biased region" description="Gly residues" evidence="1">
    <location>
        <begin position="263"/>
        <end position="272"/>
    </location>
</feature>
<feature type="region of interest" description="Disordered" evidence="1">
    <location>
        <begin position="217"/>
        <end position="285"/>
    </location>
</feature>